<dbReference type="HAMAP" id="MF_03035">
    <property type="entry name" value="Clp1"/>
    <property type="match status" value="1"/>
</dbReference>
<feature type="compositionally biased region" description="Acidic residues" evidence="14">
    <location>
        <begin position="378"/>
        <end position="387"/>
    </location>
</feature>
<dbReference type="GO" id="GO:0070197">
    <property type="term" value="P:meiotic attachment of telomere to nuclear envelope"/>
    <property type="evidence" value="ECO:0007669"/>
    <property type="project" value="InterPro"/>
</dbReference>
<comment type="subunit">
    <text evidence="13">Component of a pre-mRNA cleavage factor complex. Interacts directly with PCF11.</text>
</comment>
<comment type="similarity">
    <text evidence="13">Belongs to the Clp1 family. Clp1 subfamily.</text>
</comment>
<dbReference type="Gene3D" id="3.40.50.300">
    <property type="entry name" value="P-loop containing nucleotide triphosphate hydrolases"/>
    <property type="match status" value="1"/>
</dbReference>
<dbReference type="PANTHER" id="PTHR38044">
    <property type="entry name" value="BOUQUET FORMATION PROTEIN 4"/>
    <property type="match status" value="1"/>
</dbReference>
<protein>
    <recommendedName>
        <fullName evidence="4">Cell pattern formation-associated protein stuA</fullName>
    </recommendedName>
    <alternativeName>
        <fullName evidence="3 5">Polynucleotide 5'-hydroxyl-kinase GRC3</fullName>
    </alternativeName>
    <alternativeName>
        <fullName evidence="12">Stunted protein A</fullName>
    </alternativeName>
</protein>
<keyword evidence="9" id="KW-0749">Sporulation</keyword>
<dbReference type="InterPro" id="IPR010655">
    <property type="entry name" value="Clp1_C"/>
</dbReference>
<feature type="region of interest" description="Disordered" evidence="14">
    <location>
        <begin position="355"/>
        <end position="389"/>
    </location>
</feature>
<keyword evidence="8 13" id="KW-0067">ATP-binding</keyword>
<organism evidence="18 20">
    <name type="scientific">Aspergillus hiratsukae</name>
    <dbReference type="NCBI Taxonomy" id="1194566"/>
    <lineage>
        <taxon>Eukaryota</taxon>
        <taxon>Fungi</taxon>
        <taxon>Dikarya</taxon>
        <taxon>Ascomycota</taxon>
        <taxon>Pezizomycotina</taxon>
        <taxon>Eurotiomycetes</taxon>
        <taxon>Eurotiomycetidae</taxon>
        <taxon>Eurotiales</taxon>
        <taxon>Aspergillaceae</taxon>
        <taxon>Aspergillus</taxon>
        <taxon>Aspergillus subgen. Fumigati</taxon>
    </lineage>
</organism>
<feature type="region of interest" description="Disordered" evidence="14">
    <location>
        <begin position="171"/>
        <end position="235"/>
    </location>
</feature>
<feature type="transmembrane region" description="Helical" evidence="15">
    <location>
        <begin position="411"/>
        <end position="429"/>
    </location>
</feature>
<dbReference type="Pfam" id="PF16575">
    <property type="entry name" value="CLP1_P"/>
    <property type="match status" value="1"/>
</dbReference>
<dbReference type="Pfam" id="PF06807">
    <property type="entry name" value="Clp1"/>
    <property type="match status" value="1"/>
</dbReference>
<evidence type="ECO:0000256" key="7">
    <source>
        <dbReference type="ARBA" id="ARBA00022741"/>
    </source>
</evidence>
<dbReference type="GO" id="GO:0044820">
    <property type="term" value="P:mitotic telomere tethering at nuclear periphery"/>
    <property type="evidence" value="ECO:0007669"/>
    <property type="project" value="TreeGrafter"/>
</dbReference>
<feature type="binding site" evidence="13">
    <location>
        <position position="504"/>
    </location>
    <ligand>
        <name>ATP</name>
        <dbReference type="ChEBI" id="CHEBI:30616"/>
    </ligand>
</feature>
<dbReference type="EMBL" id="JACBAD010002098">
    <property type="protein sequence ID" value="KAF7116863.1"/>
    <property type="molecule type" value="Genomic_DNA"/>
</dbReference>
<comment type="function">
    <text evidence="13">Required for endonucleolytic cleavage during polyadenylation-dependent pre-mRNA 3'-end formation.</text>
</comment>
<dbReference type="Pfam" id="PF16573">
    <property type="entry name" value="CLP1_N"/>
    <property type="match status" value="1"/>
</dbReference>
<comment type="function">
    <text evidence="1">Polynucleotide 5'-kinase involved in rRNA processing.</text>
</comment>
<dbReference type="InterPro" id="IPR038238">
    <property type="entry name" value="Clp1_C_sf"/>
</dbReference>
<feature type="binding site" evidence="13">
    <location>
        <begin position="592"/>
        <end position="597"/>
    </location>
    <ligand>
        <name>ATP</name>
        <dbReference type="ChEBI" id="CHEBI:30616"/>
    </ligand>
</feature>
<evidence type="ECO:0000256" key="10">
    <source>
        <dbReference type="ARBA" id="ARBA00023242"/>
    </source>
</evidence>
<dbReference type="GO" id="GO:1990862">
    <property type="term" value="C:nuclear membrane complex Bqt3-Bqt4"/>
    <property type="evidence" value="ECO:0007669"/>
    <property type="project" value="InterPro"/>
</dbReference>
<evidence type="ECO:0000256" key="15">
    <source>
        <dbReference type="SAM" id="Phobius"/>
    </source>
</evidence>
<evidence type="ECO:0000256" key="13">
    <source>
        <dbReference type="HAMAP-Rule" id="MF_03035"/>
    </source>
</evidence>
<evidence type="ECO:0000313" key="19">
    <source>
        <dbReference type="Proteomes" id="UP000630445"/>
    </source>
</evidence>
<dbReference type="InterPro" id="IPR032324">
    <property type="entry name" value="Clp1_N"/>
</dbReference>
<evidence type="ECO:0000256" key="1">
    <source>
        <dbReference type="ARBA" id="ARBA00003798"/>
    </source>
</evidence>
<dbReference type="EMBL" id="JACBAF010002307">
    <property type="protein sequence ID" value="KAF7156809.1"/>
    <property type="molecule type" value="Genomic_DNA"/>
</dbReference>
<evidence type="ECO:0000259" key="16">
    <source>
        <dbReference type="PROSITE" id="PS51299"/>
    </source>
</evidence>
<evidence type="ECO:0000313" key="18">
    <source>
        <dbReference type="EMBL" id="KAF7156809.1"/>
    </source>
</evidence>
<dbReference type="Gene3D" id="3.10.260.10">
    <property type="entry name" value="Transcription regulator HTH, APSES-type DNA-binding domain"/>
    <property type="match status" value="1"/>
</dbReference>
<keyword evidence="10 13" id="KW-0539">Nucleus</keyword>
<comment type="subcellular location">
    <subcellularLocation>
        <location evidence="2 13">Nucleus</location>
    </subcellularLocation>
</comment>
<dbReference type="PANTHER" id="PTHR38044:SF1">
    <property type="entry name" value="BOUQUET FORMATION PROTEIN 4"/>
    <property type="match status" value="1"/>
</dbReference>
<dbReference type="FunFam" id="2.60.120.1030:FF:000001">
    <property type="entry name" value="Protein CLP1 homolog 5"/>
    <property type="match status" value="1"/>
</dbReference>
<evidence type="ECO:0000256" key="12">
    <source>
        <dbReference type="ARBA" id="ARBA00031907"/>
    </source>
</evidence>
<dbReference type="InterPro" id="IPR018004">
    <property type="entry name" value="KilA/APSES_HTH"/>
</dbReference>
<dbReference type="GO" id="GO:0005849">
    <property type="term" value="C:mRNA cleavage factor complex"/>
    <property type="evidence" value="ECO:0007669"/>
    <property type="project" value="UniProtKB-UniRule"/>
</dbReference>
<dbReference type="Proteomes" id="UP000630445">
    <property type="component" value="Unassembled WGS sequence"/>
</dbReference>
<evidence type="ECO:0000256" key="6">
    <source>
        <dbReference type="ARBA" id="ARBA00022664"/>
    </source>
</evidence>
<evidence type="ECO:0000256" key="5">
    <source>
        <dbReference type="ARBA" id="ARBA00019824"/>
    </source>
</evidence>
<dbReference type="GO" id="GO:0005524">
    <property type="term" value="F:ATP binding"/>
    <property type="evidence" value="ECO:0007669"/>
    <property type="project" value="UniProtKB-UniRule"/>
</dbReference>
<dbReference type="Proteomes" id="UP000662466">
    <property type="component" value="Unassembled WGS sequence"/>
</dbReference>
<dbReference type="PROSITE" id="PS51299">
    <property type="entry name" value="HTH_APSES"/>
    <property type="match status" value="1"/>
</dbReference>
<dbReference type="FunFam" id="3.10.260.10:FF:000002">
    <property type="entry name" value="APSES transcription factor, putative"/>
    <property type="match status" value="1"/>
</dbReference>
<dbReference type="OrthoDB" id="258143at2759"/>
<evidence type="ECO:0000313" key="17">
    <source>
        <dbReference type="EMBL" id="KAF7116863.1"/>
    </source>
</evidence>
<dbReference type="InterPro" id="IPR027417">
    <property type="entry name" value="P-loop_NTPase"/>
</dbReference>
<feature type="region of interest" description="Disordered" evidence="14">
    <location>
        <begin position="848"/>
        <end position="918"/>
    </location>
</feature>
<dbReference type="Gene3D" id="2.40.30.330">
    <property type="entry name" value="Pre-mRNA cleavage complex subunit Clp1, C-terminal domain"/>
    <property type="match status" value="1"/>
</dbReference>
<comment type="caution">
    <text evidence="18">The sequence shown here is derived from an EMBL/GenBank/DDBJ whole genome shotgun (WGS) entry which is preliminary data.</text>
</comment>
<keyword evidence="15" id="KW-0472">Membrane</keyword>
<dbReference type="SMART" id="SM01252">
    <property type="entry name" value="KilA-N"/>
    <property type="match status" value="1"/>
</dbReference>
<evidence type="ECO:0000256" key="8">
    <source>
        <dbReference type="ARBA" id="ARBA00022840"/>
    </source>
</evidence>
<dbReference type="AlphaFoldDB" id="A0A8H6UM39"/>
<evidence type="ECO:0000256" key="4">
    <source>
        <dbReference type="ARBA" id="ARBA00019309"/>
    </source>
</evidence>
<dbReference type="GO" id="GO:0003677">
    <property type="term" value="F:DNA binding"/>
    <property type="evidence" value="ECO:0007669"/>
    <property type="project" value="InterPro"/>
</dbReference>
<name>A0A8H6UM39_9EURO</name>
<dbReference type="InterPro" id="IPR038239">
    <property type="entry name" value="Clp1_N_sf"/>
</dbReference>
<keyword evidence="15" id="KW-1133">Transmembrane helix</keyword>
<dbReference type="InterPro" id="IPR032319">
    <property type="entry name" value="CLP1_P"/>
</dbReference>
<keyword evidence="11" id="KW-0183">Conidiation</keyword>
<dbReference type="InterPro" id="IPR028606">
    <property type="entry name" value="Clp1"/>
</dbReference>
<dbReference type="GO" id="GO:0031124">
    <property type="term" value="P:mRNA 3'-end processing"/>
    <property type="evidence" value="ECO:0007669"/>
    <property type="project" value="UniProtKB-UniRule"/>
</dbReference>
<keyword evidence="7 13" id="KW-0547">Nucleotide-binding</keyword>
<keyword evidence="6 13" id="KW-0507">mRNA processing</keyword>
<proteinExistence type="inferred from homology"/>
<dbReference type="InterPro" id="IPR036887">
    <property type="entry name" value="HTH_APSES_sf"/>
</dbReference>
<dbReference type="Gene3D" id="2.60.120.1030">
    <property type="entry name" value="Clp1, DNA binding domain"/>
    <property type="match status" value="1"/>
</dbReference>
<feature type="domain" description="HTH APSES-type" evidence="16">
    <location>
        <begin position="67"/>
        <end position="176"/>
    </location>
</feature>
<feature type="binding site" evidence="13">
    <location>
        <position position="465"/>
    </location>
    <ligand>
        <name>ATP</name>
        <dbReference type="ChEBI" id="CHEBI:30616"/>
    </ligand>
</feature>
<keyword evidence="15" id="KW-0812">Transmembrane</keyword>
<evidence type="ECO:0000313" key="20">
    <source>
        <dbReference type="Proteomes" id="UP000662466"/>
    </source>
</evidence>
<evidence type="ECO:0000256" key="9">
    <source>
        <dbReference type="ARBA" id="ARBA00022969"/>
    </source>
</evidence>
<gene>
    <name evidence="13" type="primary">CLP1</name>
    <name evidence="17" type="ORF">CNMCM5793_005444</name>
    <name evidence="18" type="ORF">CNMCM6106_001480</name>
</gene>
<dbReference type="FunFam" id="3.40.50.300:FF:002095">
    <property type="entry name" value="mRNA cleavage and polyadenylation factor clp1"/>
    <property type="match status" value="1"/>
</dbReference>
<feature type="compositionally biased region" description="Low complexity" evidence="14">
    <location>
        <begin position="901"/>
        <end position="914"/>
    </location>
</feature>
<dbReference type="InterPro" id="IPR037548">
    <property type="entry name" value="Bqt4"/>
</dbReference>
<reference evidence="18" key="1">
    <citation type="submission" date="2020-06" db="EMBL/GenBank/DDBJ databases">
        <title>Draft genome sequences of strains closely related to Aspergillus parafelis and Aspergillus hiratsukae.</title>
        <authorList>
            <person name="Dos Santos R.A.C."/>
            <person name="Rivero-Menendez O."/>
            <person name="Steenwyk J.L."/>
            <person name="Mead M.E."/>
            <person name="Goldman G.H."/>
            <person name="Alastruey-Izquierdo A."/>
            <person name="Rokas A."/>
        </authorList>
    </citation>
    <scope>NUCLEOTIDE SEQUENCE</scope>
    <source>
        <strain evidence="17">CNM-CM5793</strain>
        <strain evidence="18">CNM-CM6106</strain>
    </source>
</reference>
<dbReference type="GO" id="GO:0048315">
    <property type="term" value="P:conidium formation"/>
    <property type="evidence" value="ECO:0007669"/>
    <property type="project" value="UniProtKB-KW"/>
</dbReference>
<evidence type="ECO:0000256" key="14">
    <source>
        <dbReference type="SAM" id="MobiDB-lite"/>
    </source>
</evidence>
<dbReference type="SUPFAM" id="SSF52540">
    <property type="entry name" value="P-loop containing nucleoside triphosphate hydrolases"/>
    <property type="match status" value="1"/>
</dbReference>
<keyword evidence="19" id="KW-1185">Reference proteome</keyword>
<evidence type="ECO:0000256" key="11">
    <source>
        <dbReference type="ARBA" id="ARBA00023321"/>
    </source>
</evidence>
<accession>A0A8H6UM39</accession>
<dbReference type="InterPro" id="IPR003163">
    <property type="entry name" value="Tscrpt_reg_HTH_APSES-type"/>
</dbReference>
<evidence type="ECO:0000256" key="3">
    <source>
        <dbReference type="ARBA" id="ARBA00018706"/>
    </source>
</evidence>
<sequence length="994" mass="106351">MVRSLPKRNNPYILPDQSPSWRTDEELLALRRLGKTNLAVKPTQIGTSNATKPENLGTFEYAHLRAKLPKDLKGSEIFASHAPQQHPETYFLMRRSKDGYVSATGMFKIAFPWAKLDEEKAEREYLKSREGTSEDEIAGNIWVSPLLALELAKEYQMYDWVRALLDPTEIPQTPKKQITPPPKFELPPIEAPTQLTAPSQRTRRGRSASPGKKATISPRKPRKTRAAKEASVEDASAASASLQTALEMTASATDAGSANGTVEPSVEEFVEEKVVSVTPSSKKKIAAIPEEDEVDEEKVKVDVKTTADTVADVRTTQTTISVEMPFSLPEAPSTEDTKKMIAKAKEMVEEAIKVQATEGEQPEASSRKGATKRKTDMLSEDEEDDEASALRAKRAKVLEEKLKRERVRNRALVGVTAVFALATFLFISADSDAMSLPGLEFSQTSAEREFVPAPPTQITLSKGSEWRFEVAFGTAIRVKLLAGTAELFGTELAASQTYTFSGTKAAIYTWHGCTLEVSAGDAIATVDGLASAGLNGDAARGYGAGGCQSEYTAEETPMVEYANVHFALETMRQEAKAMGKDGPRVLILGPENAGKTSVAKILTAYATKVGRQPIVVNLDPAEGMLSVPGTLTATAFRTMMNVEEGWGSSPMSGPSAVPVKLPLVYFYPLQNPLEADGAVYRPIVSRLALSVTGRMAEDEDTRETGIIVDTPGILSAGKPGSLEIINHIVTEFAITTILVIGSERLYSTMMKNYDNKPTSSASAAASDERITVVKLSKSGGCVDRDAAFMKSVRESQIRTYFFGNPIPSTASAALSMSASSTTNVTLSPHAQQLDFDSLAVYNYTIASSDEDEDEYDPSQFGTGDAFLPGGSNDAEGPESQHAEGTSFASSVPGLAGGGSSGEDAASGSSAVPLKKVPPPAPNTLANSLLAVTHAAPNASPAEIRDASLMGFLYVDDVDSAKGKIRVLAPIGGRVPSRAIVWGKKWPGEVVGLVG</sequence>
<dbReference type="GO" id="GO:0030435">
    <property type="term" value="P:sporulation resulting in formation of a cellular spore"/>
    <property type="evidence" value="ECO:0007669"/>
    <property type="project" value="UniProtKB-KW"/>
</dbReference>
<dbReference type="SUPFAM" id="SSF54616">
    <property type="entry name" value="DNA-binding domain of Mlu1-box binding protein MBP1"/>
    <property type="match status" value="1"/>
</dbReference>
<evidence type="ECO:0000256" key="2">
    <source>
        <dbReference type="ARBA" id="ARBA00004123"/>
    </source>
</evidence>